<feature type="transmembrane region" description="Helical" evidence="8">
    <location>
        <begin position="195"/>
        <end position="218"/>
    </location>
</feature>
<feature type="transmembrane region" description="Helical" evidence="8">
    <location>
        <begin position="155"/>
        <end position="174"/>
    </location>
</feature>
<evidence type="ECO:0000313" key="11">
    <source>
        <dbReference type="Proteomes" id="UP001596002"/>
    </source>
</evidence>
<feature type="transmembrane region" description="Helical" evidence="8">
    <location>
        <begin position="328"/>
        <end position="346"/>
    </location>
</feature>
<keyword evidence="11" id="KW-1185">Reference proteome</keyword>
<protein>
    <submittedName>
        <fullName evidence="10">MFS transporter</fullName>
    </submittedName>
</protein>
<evidence type="ECO:0000313" key="10">
    <source>
        <dbReference type="EMBL" id="MFC4768410.1"/>
    </source>
</evidence>
<evidence type="ECO:0000256" key="7">
    <source>
        <dbReference type="ARBA" id="ARBA00023136"/>
    </source>
</evidence>
<accession>A0ABV9Q701</accession>
<evidence type="ECO:0000256" key="8">
    <source>
        <dbReference type="SAM" id="Phobius"/>
    </source>
</evidence>
<comment type="similarity">
    <text evidence="2">Belongs to the major facilitator superfamily.</text>
</comment>
<gene>
    <name evidence="10" type="ORF">ACFO8Q_13750</name>
</gene>
<name>A0ABV9Q701_9BACL</name>
<keyword evidence="5 8" id="KW-0812">Transmembrane</keyword>
<feature type="transmembrane region" description="Helical" evidence="8">
    <location>
        <begin position="230"/>
        <end position="257"/>
    </location>
</feature>
<dbReference type="RefSeq" id="WP_380026364.1">
    <property type="nucleotide sequence ID" value="NZ_JBHSHC010000101.1"/>
</dbReference>
<dbReference type="Proteomes" id="UP001596002">
    <property type="component" value="Unassembled WGS sequence"/>
</dbReference>
<dbReference type="PANTHER" id="PTHR43271:SF2">
    <property type="entry name" value="BLL2771 PROTEIN"/>
    <property type="match status" value="1"/>
</dbReference>
<dbReference type="SUPFAM" id="SSF103473">
    <property type="entry name" value="MFS general substrate transporter"/>
    <property type="match status" value="1"/>
</dbReference>
<evidence type="ECO:0000256" key="3">
    <source>
        <dbReference type="ARBA" id="ARBA00022448"/>
    </source>
</evidence>
<comment type="caution">
    <text evidence="10">The sequence shown here is derived from an EMBL/GenBank/DDBJ whole genome shotgun (WGS) entry which is preliminary data.</text>
</comment>
<evidence type="ECO:0000256" key="4">
    <source>
        <dbReference type="ARBA" id="ARBA00022475"/>
    </source>
</evidence>
<evidence type="ECO:0000256" key="2">
    <source>
        <dbReference type="ARBA" id="ARBA00008335"/>
    </source>
</evidence>
<feature type="transmembrane region" description="Helical" evidence="8">
    <location>
        <begin position="32"/>
        <end position="58"/>
    </location>
</feature>
<sequence>MPRLLIVFLATTNIFAILYAPQPMLPMLAEVFAISVPTASLAISLPILSLALASLGLAPLSDRWDRKKGILLASFLLIIPSILLCFSQSFTGVLIWRLLQGVCIPGVTALLMAYAAEEFPAEERGRVLGTYVSATVVGGLLGRMIGGILADIFSWQAPFIVFAVVSVLVAIMIWKLLPPSVHQSKQSSESFLIHFANPALVGTFFIGFSQFFAFIGIFTYMPFHVSQEPFFLTAGQISLLFVTFIFGVFSAPAAGFLSDRIGRRSTMALGHLTGGAGILLTLYPSIFALIIGLSLMSIGNFASQSAATAYVGDTAVRSRAAATALYQFFYYIGGSLGAWLPGLLWNKYQWHGVTSLTVGTIILALISNHYLAGRTSWQVPPRKPLSN</sequence>
<dbReference type="InterPro" id="IPR011701">
    <property type="entry name" value="MFS"/>
</dbReference>
<dbReference type="InterPro" id="IPR005829">
    <property type="entry name" value="Sugar_transporter_CS"/>
</dbReference>
<evidence type="ECO:0000256" key="6">
    <source>
        <dbReference type="ARBA" id="ARBA00022989"/>
    </source>
</evidence>
<evidence type="ECO:0000256" key="5">
    <source>
        <dbReference type="ARBA" id="ARBA00022692"/>
    </source>
</evidence>
<feature type="transmembrane region" description="Helical" evidence="8">
    <location>
        <begin position="128"/>
        <end position="149"/>
    </location>
</feature>
<reference evidence="11" key="1">
    <citation type="journal article" date="2019" name="Int. J. Syst. Evol. Microbiol.">
        <title>The Global Catalogue of Microorganisms (GCM) 10K type strain sequencing project: providing services to taxonomists for standard genome sequencing and annotation.</title>
        <authorList>
            <consortium name="The Broad Institute Genomics Platform"/>
            <consortium name="The Broad Institute Genome Sequencing Center for Infectious Disease"/>
            <person name="Wu L."/>
            <person name="Ma J."/>
        </authorList>
    </citation>
    <scope>NUCLEOTIDE SEQUENCE [LARGE SCALE GENOMIC DNA]</scope>
    <source>
        <strain evidence="11">WYCCWR 12678</strain>
    </source>
</reference>
<proteinExistence type="inferred from homology"/>
<dbReference type="Pfam" id="PF07690">
    <property type="entry name" value="MFS_1"/>
    <property type="match status" value="2"/>
</dbReference>
<dbReference type="EMBL" id="JBHSHC010000101">
    <property type="protein sequence ID" value="MFC4768410.1"/>
    <property type="molecule type" value="Genomic_DNA"/>
</dbReference>
<evidence type="ECO:0000256" key="1">
    <source>
        <dbReference type="ARBA" id="ARBA00004651"/>
    </source>
</evidence>
<keyword evidence="3" id="KW-0813">Transport</keyword>
<dbReference type="InterPro" id="IPR036259">
    <property type="entry name" value="MFS_trans_sf"/>
</dbReference>
<dbReference type="InterPro" id="IPR020846">
    <property type="entry name" value="MFS_dom"/>
</dbReference>
<feature type="transmembrane region" description="Helical" evidence="8">
    <location>
        <begin position="269"/>
        <end position="295"/>
    </location>
</feature>
<keyword evidence="7 8" id="KW-0472">Membrane</keyword>
<feature type="transmembrane region" description="Helical" evidence="8">
    <location>
        <begin position="353"/>
        <end position="372"/>
    </location>
</feature>
<dbReference type="CDD" id="cd17324">
    <property type="entry name" value="MFS_NepI_like"/>
    <property type="match status" value="1"/>
</dbReference>
<dbReference type="PROSITE" id="PS50850">
    <property type="entry name" value="MFS"/>
    <property type="match status" value="1"/>
</dbReference>
<evidence type="ECO:0000259" key="9">
    <source>
        <dbReference type="PROSITE" id="PS50850"/>
    </source>
</evidence>
<feature type="transmembrane region" description="Helical" evidence="8">
    <location>
        <begin position="95"/>
        <end position="116"/>
    </location>
</feature>
<dbReference type="Gene3D" id="1.20.1250.20">
    <property type="entry name" value="MFS general substrate transporter like domains"/>
    <property type="match status" value="1"/>
</dbReference>
<feature type="transmembrane region" description="Helical" evidence="8">
    <location>
        <begin position="70"/>
        <end position="89"/>
    </location>
</feature>
<feature type="domain" description="Major facilitator superfamily (MFS) profile" evidence="9">
    <location>
        <begin position="1"/>
        <end position="376"/>
    </location>
</feature>
<dbReference type="PANTHER" id="PTHR43271">
    <property type="entry name" value="BLL2771 PROTEIN"/>
    <property type="match status" value="1"/>
</dbReference>
<keyword evidence="6 8" id="KW-1133">Transmembrane helix</keyword>
<comment type="subcellular location">
    <subcellularLocation>
        <location evidence="1">Cell membrane</location>
        <topology evidence="1">Multi-pass membrane protein</topology>
    </subcellularLocation>
</comment>
<keyword evidence="4" id="KW-1003">Cell membrane</keyword>
<organism evidence="10 11">
    <name type="scientific">Effusibacillus consociatus</name>
    <dbReference type="NCBI Taxonomy" id="1117041"/>
    <lineage>
        <taxon>Bacteria</taxon>
        <taxon>Bacillati</taxon>
        <taxon>Bacillota</taxon>
        <taxon>Bacilli</taxon>
        <taxon>Bacillales</taxon>
        <taxon>Alicyclobacillaceae</taxon>
        <taxon>Effusibacillus</taxon>
    </lineage>
</organism>
<dbReference type="PROSITE" id="PS00216">
    <property type="entry name" value="SUGAR_TRANSPORT_1"/>
    <property type="match status" value="1"/>
</dbReference>